<dbReference type="InterPro" id="IPR041577">
    <property type="entry name" value="RT_RNaseH_2"/>
</dbReference>
<keyword evidence="4" id="KW-0255">Endonuclease</keyword>
<dbReference type="InterPro" id="IPR043502">
    <property type="entry name" value="DNA/RNA_pol_sf"/>
</dbReference>
<keyword evidence="3" id="KW-0540">Nuclease</keyword>
<comment type="caution">
    <text evidence="7">The sequence shown here is derived from an EMBL/GenBank/DDBJ whole genome shotgun (WGS) entry which is preliminary data.</text>
</comment>
<organism evidence="7">
    <name type="scientific">Tanacetum cinerariifolium</name>
    <name type="common">Dalmatian daisy</name>
    <name type="synonym">Chrysanthemum cinerariifolium</name>
    <dbReference type="NCBI Taxonomy" id="118510"/>
    <lineage>
        <taxon>Eukaryota</taxon>
        <taxon>Viridiplantae</taxon>
        <taxon>Streptophyta</taxon>
        <taxon>Embryophyta</taxon>
        <taxon>Tracheophyta</taxon>
        <taxon>Spermatophyta</taxon>
        <taxon>Magnoliopsida</taxon>
        <taxon>eudicotyledons</taxon>
        <taxon>Gunneridae</taxon>
        <taxon>Pentapetalae</taxon>
        <taxon>asterids</taxon>
        <taxon>campanulids</taxon>
        <taxon>Asterales</taxon>
        <taxon>Asteraceae</taxon>
        <taxon>Asteroideae</taxon>
        <taxon>Anthemideae</taxon>
        <taxon>Anthemidinae</taxon>
        <taxon>Tanacetum</taxon>
    </lineage>
</organism>
<dbReference type="InterPro" id="IPR036397">
    <property type="entry name" value="RNaseH_sf"/>
</dbReference>
<keyword evidence="1" id="KW-0808">Transferase</keyword>
<dbReference type="GO" id="GO:0003964">
    <property type="term" value="F:RNA-directed DNA polymerase activity"/>
    <property type="evidence" value="ECO:0007669"/>
    <property type="project" value="UniProtKB-KW"/>
</dbReference>
<dbReference type="InterPro" id="IPR043128">
    <property type="entry name" value="Rev_trsase/Diguanyl_cyclase"/>
</dbReference>
<dbReference type="Pfam" id="PF17919">
    <property type="entry name" value="RT_RNaseH_2"/>
    <property type="match status" value="1"/>
</dbReference>
<feature type="domain" description="Integrase catalytic" evidence="6">
    <location>
        <begin position="675"/>
        <end position="796"/>
    </location>
</feature>
<dbReference type="PROSITE" id="PS50994">
    <property type="entry name" value="INTEGRASE"/>
    <property type="match status" value="1"/>
</dbReference>
<dbReference type="GO" id="GO:0015074">
    <property type="term" value="P:DNA integration"/>
    <property type="evidence" value="ECO:0007669"/>
    <property type="project" value="InterPro"/>
</dbReference>
<dbReference type="Gene3D" id="3.30.420.10">
    <property type="entry name" value="Ribonuclease H-like superfamily/Ribonuclease H"/>
    <property type="match status" value="1"/>
</dbReference>
<gene>
    <name evidence="7" type="ORF">Tci_041090</name>
</gene>
<evidence type="ECO:0000256" key="4">
    <source>
        <dbReference type="ARBA" id="ARBA00022759"/>
    </source>
</evidence>
<dbReference type="EMBL" id="BKCJ010005873">
    <property type="protein sequence ID" value="GEU69112.1"/>
    <property type="molecule type" value="Genomic_DNA"/>
</dbReference>
<protein>
    <submittedName>
        <fullName evidence="7">Reverse transcriptase domain-containing protein</fullName>
    </submittedName>
</protein>
<dbReference type="InterPro" id="IPR012337">
    <property type="entry name" value="RNaseH-like_sf"/>
</dbReference>
<keyword evidence="2" id="KW-0548">Nucleotidyltransferase</keyword>
<dbReference type="SUPFAM" id="SSF53098">
    <property type="entry name" value="Ribonuclease H-like"/>
    <property type="match status" value="1"/>
</dbReference>
<keyword evidence="5" id="KW-0511">Multifunctional enzyme</keyword>
<dbReference type="InterPro" id="IPR001584">
    <property type="entry name" value="Integrase_cat-core"/>
</dbReference>
<dbReference type="PANTHER" id="PTHR37984:SF5">
    <property type="entry name" value="PROTEIN NYNRIN-LIKE"/>
    <property type="match status" value="1"/>
</dbReference>
<dbReference type="Gene3D" id="2.40.70.10">
    <property type="entry name" value="Acid Proteases"/>
    <property type="match status" value="1"/>
</dbReference>
<dbReference type="InterPro" id="IPR021109">
    <property type="entry name" value="Peptidase_aspartic_dom_sf"/>
</dbReference>
<dbReference type="GO" id="GO:0004519">
    <property type="term" value="F:endonuclease activity"/>
    <property type="evidence" value="ECO:0007669"/>
    <property type="project" value="UniProtKB-KW"/>
</dbReference>
<dbReference type="GO" id="GO:0003676">
    <property type="term" value="F:nucleic acid binding"/>
    <property type="evidence" value="ECO:0007669"/>
    <property type="project" value="InterPro"/>
</dbReference>
<accession>A0A6L2M8X6</accession>
<dbReference type="PANTHER" id="PTHR37984">
    <property type="entry name" value="PROTEIN CBG26694"/>
    <property type="match status" value="1"/>
</dbReference>
<evidence type="ECO:0000313" key="7">
    <source>
        <dbReference type="EMBL" id="GEU69112.1"/>
    </source>
</evidence>
<name>A0A6L2M8X6_TANCI</name>
<dbReference type="Gene3D" id="3.30.70.270">
    <property type="match status" value="1"/>
</dbReference>
<evidence type="ECO:0000256" key="2">
    <source>
        <dbReference type="ARBA" id="ARBA00022695"/>
    </source>
</evidence>
<evidence type="ECO:0000256" key="1">
    <source>
        <dbReference type="ARBA" id="ARBA00022679"/>
    </source>
</evidence>
<keyword evidence="7" id="KW-0695">RNA-directed DNA polymerase</keyword>
<keyword evidence="4" id="KW-0378">Hydrolase</keyword>
<proteinExistence type="predicted"/>
<evidence type="ECO:0000256" key="5">
    <source>
        <dbReference type="ARBA" id="ARBA00023268"/>
    </source>
</evidence>
<sequence>MIAILEKSEHNIDFHQIVNFIEASHIRYALTINPAVYVSHIRQFWSTARIATKNEGTKILATVDEISSLKARIKLLEDKDRGNAEATGDDALIKGKSMKIGEKVGVERSTKRGSNDTEEMVNVLTSMEASNILTSRVASVSVPPVAGVLTIGVPTVSGLVPTVSAIFTTASMVTPYLRRPRGISARDKDGLDRNNEVITRHLQEYEQSEAKLTIRKKIDLINELVKYQDHHAKILKYQAQQSKPLSMKEQRKFYMSILRSHAGWKTKHFREEGERVKRKGLKLEQGIAKKMKTSEEVSKEDLKEMMRLVPVEENKLSLPDLTPTYMTLELADHLISRPVGVAENVYVKVGTFHFLADFVVVDFDVDPRVPLILERSFFKTRRTLIDAFECELTLRVGKEAITFNLDQTSRYSANYNDIMAKRIDIIDMAYEEYSQEVLGFSDVITSSNLTQYYDLIVSTTSPTLTPFGNSDFLHEEVDAFFAIKDDPTLPEVDQSYLDSEGGILLLEAFLNNDPSVELKDLPPHLKYTFLEGDNKLPVIIVKDLSVVEKTALITDQEKTTFTAYMEHLLTAACLLGYAMHRARFRGHAGFYRRFNKDFLKISRPMTRLLEKDTPFISLKKCVDAFQTLKRKLTEATILIAPDWDMPFELMCDASDFSTGAVLGQRQDKHFRPIHYASKTMTEAESNYTTMEKEMLAVVGNKYILVAVDYLSKWVEAKFAKVMQKFGVTHRLATPYHHQTSGQVEVLNRSLKRILKRTVRENCASWSDKLADALWAFRTTYKTPIECTPYKLVYGKACHLPIELEHKAYWALKHANFDLQTAGDHRKV</sequence>
<dbReference type="SUPFAM" id="SSF56672">
    <property type="entry name" value="DNA/RNA polymerases"/>
    <property type="match status" value="1"/>
</dbReference>
<dbReference type="InterPro" id="IPR050951">
    <property type="entry name" value="Retrovirus_Pol_polyprotein"/>
</dbReference>
<evidence type="ECO:0000259" key="6">
    <source>
        <dbReference type="PROSITE" id="PS50994"/>
    </source>
</evidence>
<reference evidence="7" key="1">
    <citation type="journal article" date="2019" name="Sci. Rep.">
        <title>Draft genome of Tanacetum cinerariifolium, the natural source of mosquito coil.</title>
        <authorList>
            <person name="Yamashiro T."/>
            <person name="Shiraishi A."/>
            <person name="Satake H."/>
            <person name="Nakayama K."/>
        </authorList>
    </citation>
    <scope>NUCLEOTIDE SEQUENCE</scope>
</reference>
<dbReference type="AlphaFoldDB" id="A0A6L2M8X6"/>
<evidence type="ECO:0000256" key="3">
    <source>
        <dbReference type="ARBA" id="ARBA00022722"/>
    </source>
</evidence>